<sequence length="193" mass="21958">GGITPNHKDFPSTDDECYGNNCWKGRRYTHADATAGVLKRSVIFVGVNCLPLELVMILAREYNLLHLSPLFSRAILKPFRLTQFVRSLSLTVVPSLLFQGAGFCKMILHWGACGGMPATQMNTNYCIAVQYISGLWATAFLSAYGFYFARRDANMRDCISMHLEQALKFIASRKLDDEVAVRIRFYYQYMQRT</sequence>
<organism evidence="2 3">
    <name type="scientific">Globisporangium ultimum (strain ATCC 200006 / CBS 805.95 / DAOM BR144)</name>
    <name type="common">Pythium ultimum</name>
    <dbReference type="NCBI Taxonomy" id="431595"/>
    <lineage>
        <taxon>Eukaryota</taxon>
        <taxon>Sar</taxon>
        <taxon>Stramenopiles</taxon>
        <taxon>Oomycota</taxon>
        <taxon>Peronosporomycetes</taxon>
        <taxon>Pythiales</taxon>
        <taxon>Pythiaceae</taxon>
        <taxon>Globisporangium</taxon>
    </lineage>
</organism>
<name>K3WDZ2_GLOUD</name>
<feature type="transmembrane region" description="Helical" evidence="1">
    <location>
        <begin position="128"/>
        <end position="149"/>
    </location>
</feature>
<proteinExistence type="predicted"/>
<dbReference type="AlphaFoldDB" id="K3WDZ2"/>
<protein>
    <submittedName>
        <fullName evidence="2">Uncharacterized protein</fullName>
    </submittedName>
</protein>
<evidence type="ECO:0000313" key="3">
    <source>
        <dbReference type="Proteomes" id="UP000019132"/>
    </source>
</evidence>
<dbReference type="InParanoid" id="K3WDZ2"/>
<accession>K3WDZ2</accession>
<keyword evidence="3" id="KW-1185">Reference proteome</keyword>
<keyword evidence="1" id="KW-0472">Membrane</keyword>
<keyword evidence="1" id="KW-0812">Transmembrane</keyword>
<dbReference type="Proteomes" id="UP000019132">
    <property type="component" value="Unassembled WGS sequence"/>
</dbReference>
<dbReference type="EMBL" id="GL376603">
    <property type="status" value="NOT_ANNOTATED_CDS"/>
    <property type="molecule type" value="Genomic_DNA"/>
</dbReference>
<evidence type="ECO:0000256" key="1">
    <source>
        <dbReference type="SAM" id="Phobius"/>
    </source>
</evidence>
<feature type="transmembrane region" description="Helical" evidence="1">
    <location>
        <begin position="84"/>
        <end position="108"/>
    </location>
</feature>
<keyword evidence="1" id="KW-1133">Transmembrane helix</keyword>
<reference evidence="2" key="3">
    <citation type="submission" date="2015-02" db="UniProtKB">
        <authorList>
            <consortium name="EnsemblProtists"/>
        </authorList>
    </citation>
    <scope>IDENTIFICATION</scope>
    <source>
        <strain evidence="2">DAOM BR144</strain>
    </source>
</reference>
<dbReference type="HOGENOM" id="CLU_1412280_0_0_1"/>
<reference evidence="3" key="2">
    <citation type="submission" date="2010-04" db="EMBL/GenBank/DDBJ databases">
        <authorList>
            <person name="Buell R."/>
            <person name="Hamilton J."/>
            <person name="Hostetler J."/>
        </authorList>
    </citation>
    <scope>NUCLEOTIDE SEQUENCE [LARGE SCALE GENOMIC DNA]</scope>
    <source>
        <strain evidence="3">DAOM:BR144</strain>
    </source>
</reference>
<evidence type="ECO:0000313" key="2">
    <source>
        <dbReference type="EnsemblProtists" id="PYU1_T003183"/>
    </source>
</evidence>
<reference evidence="3" key="1">
    <citation type="journal article" date="2010" name="Genome Biol.">
        <title>Genome sequence of the necrotrophic plant pathogen Pythium ultimum reveals original pathogenicity mechanisms and effector repertoire.</title>
        <authorList>
            <person name="Levesque C.A."/>
            <person name="Brouwer H."/>
            <person name="Cano L."/>
            <person name="Hamilton J.P."/>
            <person name="Holt C."/>
            <person name="Huitema E."/>
            <person name="Raffaele S."/>
            <person name="Robideau G.P."/>
            <person name="Thines M."/>
            <person name="Win J."/>
            <person name="Zerillo M.M."/>
            <person name="Beakes G.W."/>
            <person name="Boore J.L."/>
            <person name="Busam D."/>
            <person name="Dumas B."/>
            <person name="Ferriera S."/>
            <person name="Fuerstenberg S.I."/>
            <person name="Gachon C.M."/>
            <person name="Gaulin E."/>
            <person name="Govers F."/>
            <person name="Grenville-Briggs L."/>
            <person name="Horner N."/>
            <person name="Hostetler J."/>
            <person name="Jiang R.H."/>
            <person name="Johnson J."/>
            <person name="Krajaejun T."/>
            <person name="Lin H."/>
            <person name="Meijer H.J."/>
            <person name="Moore B."/>
            <person name="Morris P."/>
            <person name="Phuntmart V."/>
            <person name="Puiu D."/>
            <person name="Shetty J."/>
            <person name="Stajich J.E."/>
            <person name="Tripathy S."/>
            <person name="Wawra S."/>
            <person name="van West P."/>
            <person name="Whitty B.R."/>
            <person name="Coutinho P.M."/>
            <person name="Henrissat B."/>
            <person name="Martin F."/>
            <person name="Thomas P.D."/>
            <person name="Tyler B.M."/>
            <person name="De Vries R.P."/>
            <person name="Kamoun S."/>
            <person name="Yandell M."/>
            <person name="Tisserat N."/>
            <person name="Buell C.R."/>
        </authorList>
    </citation>
    <scope>NUCLEOTIDE SEQUENCE</scope>
    <source>
        <strain evidence="3">DAOM:BR144</strain>
    </source>
</reference>
<dbReference type="VEuPathDB" id="FungiDB:PYU1_G003176"/>
<dbReference type="EnsemblProtists" id="PYU1_T003183">
    <property type="protein sequence ID" value="PYU1_T003183"/>
    <property type="gene ID" value="PYU1_G003176"/>
</dbReference>